<protein>
    <submittedName>
        <fullName evidence="2">Uncharacterized protein</fullName>
    </submittedName>
</protein>
<sequence length="470" mass="52901">MDIDKPNKFTGQIQPTNYSSPQLLRPIKITKDWSGQLLKLQSTQKEASSKVDEYLRKCMNESLNVRLTDTKAIQKQQQVEAYTQLLIACGGQISLPSSQSVPSHLQHGSKQQQQQQNSQSSSIIAQPDEARLCSDDLLIWRVCRLLDAHHNPQLNQRAVELIKLLFRMHIQEQSSFDDAIVNAQMAVAQGSQTWFNKGSHSGPVTLDLLTVTLAQLSPKVSTQHLLNLFKKEVKKGSRSIPCIELFIAIASASTQLDFFSGKKEHQKIMQYVCQHHSYNQSDIKRVVIAIISFYIKGNQSSSGANSSAVVQQFKQYIGLKDSEIDALLKKNDRPLSQNANVLQPLRYGVKQTIANKEEIIIVQPNMQKGNTNQSKIGTWSGNPNETNNSLKFHRKFFTLTMSKNGDQISDTFPVILPLLIEHFAAVFDRVTKITNSSSIYSQDNQQSDDIEVSKDDFRLLRYAANAIQDL</sequence>
<dbReference type="AlphaFoldDB" id="A0A5J4V923"/>
<accession>A0A5J4V923</accession>
<name>A0A5J4V923_9EUKA</name>
<dbReference type="EMBL" id="SNRW01008779">
    <property type="protein sequence ID" value="KAA6378995.1"/>
    <property type="molecule type" value="Genomic_DNA"/>
</dbReference>
<evidence type="ECO:0000256" key="1">
    <source>
        <dbReference type="SAM" id="MobiDB-lite"/>
    </source>
</evidence>
<feature type="compositionally biased region" description="Polar residues" evidence="1">
    <location>
        <begin position="98"/>
        <end position="108"/>
    </location>
</feature>
<feature type="compositionally biased region" description="Low complexity" evidence="1">
    <location>
        <begin position="109"/>
        <end position="121"/>
    </location>
</feature>
<dbReference type="Proteomes" id="UP000324800">
    <property type="component" value="Unassembled WGS sequence"/>
</dbReference>
<organism evidence="2 3">
    <name type="scientific">Streblomastix strix</name>
    <dbReference type="NCBI Taxonomy" id="222440"/>
    <lineage>
        <taxon>Eukaryota</taxon>
        <taxon>Metamonada</taxon>
        <taxon>Preaxostyla</taxon>
        <taxon>Oxymonadida</taxon>
        <taxon>Streblomastigidae</taxon>
        <taxon>Streblomastix</taxon>
    </lineage>
</organism>
<comment type="caution">
    <text evidence="2">The sequence shown here is derived from an EMBL/GenBank/DDBJ whole genome shotgun (WGS) entry which is preliminary data.</text>
</comment>
<evidence type="ECO:0000313" key="2">
    <source>
        <dbReference type="EMBL" id="KAA6378995.1"/>
    </source>
</evidence>
<proteinExistence type="predicted"/>
<reference evidence="2 3" key="1">
    <citation type="submission" date="2019-03" db="EMBL/GenBank/DDBJ databases">
        <title>Single cell metagenomics reveals metabolic interactions within the superorganism composed of flagellate Streblomastix strix and complex community of Bacteroidetes bacteria on its surface.</title>
        <authorList>
            <person name="Treitli S.C."/>
            <person name="Kolisko M."/>
            <person name="Husnik F."/>
            <person name="Keeling P."/>
            <person name="Hampl V."/>
        </authorList>
    </citation>
    <scope>NUCLEOTIDE SEQUENCE [LARGE SCALE GENOMIC DNA]</scope>
    <source>
        <strain evidence="2">ST1C</strain>
    </source>
</reference>
<feature type="region of interest" description="Disordered" evidence="1">
    <location>
        <begin position="98"/>
        <end position="121"/>
    </location>
</feature>
<gene>
    <name evidence="2" type="ORF">EZS28_025477</name>
</gene>
<evidence type="ECO:0000313" key="3">
    <source>
        <dbReference type="Proteomes" id="UP000324800"/>
    </source>
</evidence>